<feature type="domain" description="Tyr recombinase" evidence="6">
    <location>
        <begin position="1"/>
        <end position="164"/>
    </location>
</feature>
<dbReference type="InterPro" id="IPR011010">
    <property type="entry name" value="DNA_brk_join_enz"/>
</dbReference>
<sequence>MREAVPHLKRIIQFCLQTGCRRQEVLGLEFRDLDFETETITIRPEINKSGRRDIIPMNGAVKKLLLEQVKRYKGKTEYLFPYEDETTGEVRGLKDVKRAWVNACRRANITGLQFRDLRRTYASRLHEKGIDPLLIQRLLRHSSFRISEQVYIQSSMRMMKEAVEKLNDNSDSGDVRVTWNKNKKKLNYVKLPFSAN</sequence>
<protein>
    <recommendedName>
        <fullName evidence="6">Tyr recombinase domain-containing protein</fullName>
    </recommendedName>
</protein>
<evidence type="ECO:0000256" key="5">
    <source>
        <dbReference type="ARBA" id="ARBA00023296"/>
    </source>
</evidence>
<dbReference type="Pfam" id="PF00589">
    <property type="entry name" value="Phage_integrase"/>
    <property type="match status" value="1"/>
</dbReference>
<proteinExistence type="inferred from homology"/>
<dbReference type="AlphaFoldDB" id="X1JFW8"/>
<dbReference type="GO" id="GO:0003677">
    <property type="term" value="F:DNA binding"/>
    <property type="evidence" value="ECO:0007669"/>
    <property type="project" value="InterPro"/>
</dbReference>
<dbReference type="EMBL" id="BARU01039375">
    <property type="protein sequence ID" value="GAH80410.1"/>
    <property type="molecule type" value="Genomic_DNA"/>
</dbReference>
<keyword evidence="4" id="KW-1179">Viral genome integration</keyword>
<dbReference type="InterPro" id="IPR013762">
    <property type="entry name" value="Integrase-like_cat_sf"/>
</dbReference>
<reference evidence="7" key="1">
    <citation type="journal article" date="2014" name="Front. Microbiol.">
        <title>High frequency of phylogenetically diverse reductive dehalogenase-homologous genes in deep subseafloor sedimentary metagenomes.</title>
        <authorList>
            <person name="Kawai M."/>
            <person name="Futagami T."/>
            <person name="Toyoda A."/>
            <person name="Takaki Y."/>
            <person name="Nishi S."/>
            <person name="Hori S."/>
            <person name="Arai W."/>
            <person name="Tsubouchi T."/>
            <person name="Morono Y."/>
            <person name="Uchiyama I."/>
            <person name="Ito T."/>
            <person name="Fujiyama A."/>
            <person name="Inagaki F."/>
            <person name="Takami H."/>
        </authorList>
    </citation>
    <scope>NUCLEOTIDE SEQUENCE</scope>
    <source>
        <strain evidence="7">Expedition CK06-06</strain>
    </source>
</reference>
<dbReference type="GO" id="GO:0044826">
    <property type="term" value="P:viral genome integration into host DNA"/>
    <property type="evidence" value="ECO:0007669"/>
    <property type="project" value="UniProtKB-KW"/>
</dbReference>
<evidence type="ECO:0000256" key="1">
    <source>
        <dbReference type="ARBA" id="ARBA00008857"/>
    </source>
</evidence>
<dbReference type="SUPFAM" id="SSF56349">
    <property type="entry name" value="DNA breaking-rejoining enzymes"/>
    <property type="match status" value="1"/>
</dbReference>
<dbReference type="CDD" id="cd00796">
    <property type="entry name" value="INT_Rci_Hp1_C"/>
    <property type="match status" value="1"/>
</dbReference>
<dbReference type="GO" id="GO:0006310">
    <property type="term" value="P:DNA recombination"/>
    <property type="evidence" value="ECO:0007669"/>
    <property type="project" value="UniProtKB-KW"/>
</dbReference>
<dbReference type="InterPro" id="IPR002104">
    <property type="entry name" value="Integrase_catalytic"/>
</dbReference>
<comment type="similarity">
    <text evidence="1">Belongs to the 'phage' integrase family.</text>
</comment>
<accession>X1JFW8</accession>
<dbReference type="GO" id="GO:0046718">
    <property type="term" value="P:symbiont entry into host cell"/>
    <property type="evidence" value="ECO:0007669"/>
    <property type="project" value="UniProtKB-KW"/>
</dbReference>
<evidence type="ECO:0000313" key="7">
    <source>
        <dbReference type="EMBL" id="GAH80410.1"/>
    </source>
</evidence>
<dbReference type="Gene3D" id="1.10.443.10">
    <property type="entry name" value="Intergrase catalytic core"/>
    <property type="match status" value="1"/>
</dbReference>
<organism evidence="7">
    <name type="scientific">marine sediment metagenome</name>
    <dbReference type="NCBI Taxonomy" id="412755"/>
    <lineage>
        <taxon>unclassified sequences</taxon>
        <taxon>metagenomes</taxon>
        <taxon>ecological metagenomes</taxon>
    </lineage>
</organism>
<evidence type="ECO:0000256" key="3">
    <source>
        <dbReference type="ARBA" id="ARBA00023172"/>
    </source>
</evidence>
<keyword evidence="5" id="KW-1160">Virus entry into host cell</keyword>
<dbReference type="PANTHER" id="PTHR30629">
    <property type="entry name" value="PROPHAGE INTEGRASE"/>
    <property type="match status" value="1"/>
</dbReference>
<dbReference type="GO" id="GO:0075713">
    <property type="term" value="P:establishment of integrated proviral latency"/>
    <property type="evidence" value="ECO:0007669"/>
    <property type="project" value="UniProtKB-KW"/>
</dbReference>
<gene>
    <name evidence="7" type="ORF">S03H2_61036</name>
</gene>
<dbReference type="InterPro" id="IPR050808">
    <property type="entry name" value="Phage_Integrase"/>
</dbReference>
<name>X1JFW8_9ZZZZ</name>
<comment type="caution">
    <text evidence="7">The sequence shown here is derived from an EMBL/GenBank/DDBJ whole genome shotgun (WGS) entry which is preliminary data.</text>
</comment>
<keyword evidence="2" id="KW-0229">DNA integration</keyword>
<dbReference type="PROSITE" id="PS51898">
    <property type="entry name" value="TYR_RECOMBINASE"/>
    <property type="match status" value="1"/>
</dbReference>
<keyword evidence="3" id="KW-0233">DNA recombination</keyword>
<evidence type="ECO:0000259" key="6">
    <source>
        <dbReference type="PROSITE" id="PS51898"/>
    </source>
</evidence>
<dbReference type="PANTHER" id="PTHR30629:SF2">
    <property type="entry name" value="PROPHAGE INTEGRASE INTS-RELATED"/>
    <property type="match status" value="1"/>
</dbReference>
<dbReference type="GO" id="GO:0015074">
    <property type="term" value="P:DNA integration"/>
    <property type="evidence" value="ECO:0007669"/>
    <property type="project" value="UniProtKB-KW"/>
</dbReference>
<evidence type="ECO:0000256" key="2">
    <source>
        <dbReference type="ARBA" id="ARBA00022908"/>
    </source>
</evidence>
<evidence type="ECO:0000256" key="4">
    <source>
        <dbReference type="ARBA" id="ARBA00023195"/>
    </source>
</evidence>